<dbReference type="Gene3D" id="3.10.100.10">
    <property type="entry name" value="Mannose-Binding Protein A, subunit A"/>
    <property type="match status" value="1"/>
</dbReference>
<evidence type="ECO:0000256" key="2">
    <source>
        <dbReference type="SAM" id="SignalP"/>
    </source>
</evidence>
<name>A0AAD8C2E9_BIOPF</name>
<dbReference type="InterPro" id="IPR001304">
    <property type="entry name" value="C-type_lectin-like"/>
</dbReference>
<dbReference type="InterPro" id="IPR016187">
    <property type="entry name" value="CTDL_fold"/>
</dbReference>
<keyword evidence="1" id="KW-0175">Coiled coil</keyword>
<dbReference type="PROSITE" id="PS50041">
    <property type="entry name" value="C_TYPE_LECTIN_2"/>
    <property type="match status" value="1"/>
</dbReference>
<feature type="domain" description="C-type lectin" evidence="3">
    <location>
        <begin position="451"/>
        <end position="556"/>
    </location>
</feature>
<dbReference type="CDD" id="cd00037">
    <property type="entry name" value="CLECT"/>
    <property type="match status" value="1"/>
</dbReference>
<feature type="signal peptide" evidence="2">
    <location>
        <begin position="1"/>
        <end position="19"/>
    </location>
</feature>
<reference evidence="4" key="1">
    <citation type="journal article" date="2023" name="PLoS Negl. Trop. Dis.">
        <title>A genome sequence for Biomphalaria pfeifferi, the major vector snail for the human-infecting parasite Schistosoma mansoni.</title>
        <authorList>
            <person name="Bu L."/>
            <person name="Lu L."/>
            <person name="Laidemitt M.R."/>
            <person name="Zhang S.M."/>
            <person name="Mutuku M."/>
            <person name="Mkoji G."/>
            <person name="Steinauer M."/>
            <person name="Loker E.S."/>
        </authorList>
    </citation>
    <scope>NUCLEOTIDE SEQUENCE</scope>
    <source>
        <strain evidence="4">KasaAsao</strain>
    </source>
</reference>
<dbReference type="SUPFAM" id="SSF56436">
    <property type="entry name" value="C-type lectin-like"/>
    <property type="match status" value="1"/>
</dbReference>
<dbReference type="SMART" id="SM00034">
    <property type="entry name" value="CLECT"/>
    <property type="match status" value="1"/>
</dbReference>
<dbReference type="AlphaFoldDB" id="A0AAD8C2E9"/>
<organism evidence="4 5">
    <name type="scientific">Biomphalaria pfeifferi</name>
    <name type="common">Bloodfluke planorb</name>
    <name type="synonym">Freshwater snail</name>
    <dbReference type="NCBI Taxonomy" id="112525"/>
    <lineage>
        <taxon>Eukaryota</taxon>
        <taxon>Metazoa</taxon>
        <taxon>Spiralia</taxon>
        <taxon>Lophotrochozoa</taxon>
        <taxon>Mollusca</taxon>
        <taxon>Gastropoda</taxon>
        <taxon>Heterobranchia</taxon>
        <taxon>Euthyneura</taxon>
        <taxon>Panpulmonata</taxon>
        <taxon>Hygrophila</taxon>
        <taxon>Lymnaeoidea</taxon>
        <taxon>Planorbidae</taxon>
        <taxon>Biomphalaria</taxon>
    </lineage>
</organism>
<evidence type="ECO:0000313" key="5">
    <source>
        <dbReference type="Proteomes" id="UP001233172"/>
    </source>
</evidence>
<feature type="chain" id="PRO_5041924603" evidence="2">
    <location>
        <begin position="20"/>
        <end position="579"/>
    </location>
</feature>
<evidence type="ECO:0000256" key="1">
    <source>
        <dbReference type="SAM" id="Coils"/>
    </source>
</evidence>
<accession>A0AAD8C2E9</accession>
<evidence type="ECO:0000259" key="3">
    <source>
        <dbReference type="PROSITE" id="PS50041"/>
    </source>
</evidence>
<dbReference type="InterPro" id="IPR016186">
    <property type="entry name" value="C-type_lectin-like/link_sf"/>
</dbReference>
<evidence type="ECO:0000313" key="4">
    <source>
        <dbReference type="EMBL" id="KAK0065276.1"/>
    </source>
</evidence>
<dbReference type="EMBL" id="JASAOG010000014">
    <property type="protein sequence ID" value="KAK0065276.1"/>
    <property type="molecule type" value="Genomic_DNA"/>
</dbReference>
<dbReference type="Pfam" id="PF00059">
    <property type="entry name" value="Lectin_C"/>
    <property type="match status" value="1"/>
</dbReference>
<keyword evidence="5" id="KW-1185">Reference proteome</keyword>
<keyword evidence="2" id="KW-0732">Signal</keyword>
<comment type="caution">
    <text evidence="4">The sequence shown here is derived from an EMBL/GenBank/DDBJ whole genome shotgun (WGS) entry which is preliminary data.</text>
</comment>
<protein>
    <submittedName>
        <fullName evidence="4">C-type lectin-related protein 1</fullName>
    </submittedName>
</protein>
<dbReference type="Proteomes" id="UP001233172">
    <property type="component" value="Unassembled WGS sequence"/>
</dbReference>
<gene>
    <name evidence="4" type="ORF">Bpfe_005302</name>
</gene>
<sequence length="579" mass="66678">MKLLLKFVICVFIAKFSKSELIIDVQPDVISPELTSQLLVNCSVVNNNVSELDALNSLSLSRYNETNNKFDVLLSLDTQSLSLKQLVHFRHAQVSFGNQFLAITLHNPTQFDARVYRCNVMGNSSLGKNISIAAKKTVEFKGNLTALIEEIRRLKKNDVKRDELSGKNNQRSRLLFVSNSEVIKELIEPLTLTCSFQIFDDISFEKETIQSMHIFHESNGVIGIISRDQSNVTTMPDVISPSIKGELYYTISKASYIQITWRNPTFLESGKYFCGAHVKISEKRSDRLNVRMLTITVERPTIDDLFKSVFDLKKIADEQKQSLHDNEEKLKSIEKDFKEKVEKQNQSLNDNEQTLKRLEEDLVSNQQNTSTFQEEMKKRMAELSNSQTEWKGKIDKVLDNQDLKISNTIALLWQSLQEQENQKLQMENTAYKQHRNISARTNPIFLATTRYNGSLYLLSNAGLTNKSVFAQDICELLRGYLVEVNTESEFFFLRNFLLTIRSPPYLIITGGTDEGHEGIWINRYSNTSMKTFWSPKQPDNRNGDQNCQTFWKKYDWYMDDTNCAHTPVSELGFMCEIPE</sequence>
<feature type="coiled-coil region" evidence="1">
    <location>
        <begin position="316"/>
        <end position="375"/>
    </location>
</feature>
<proteinExistence type="predicted"/>
<reference evidence="4" key="2">
    <citation type="submission" date="2023-04" db="EMBL/GenBank/DDBJ databases">
        <authorList>
            <person name="Bu L."/>
            <person name="Lu L."/>
            <person name="Laidemitt M.R."/>
            <person name="Zhang S.M."/>
            <person name="Mutuku M."/>
            <person name="Mkoji G."/>
            <person name="Steinauer M."/>
            <person name="Loker E.S."/>
        </authorList>
    </citation>
    <scope>NUCLEOTIDE SEQUENCE</scope>
    <source>
        <strain evidence="4">KasaAsao</strain>
        <tissue evidence="4">Whole Snail</tissue>
    </source>
</reference>